<dbReference type="InterPro" id="IPR013083">
    <property type="entry name" value="Znf_RING/FYVE/PHD"/>
</dbReference>
<dbReference type="Pfam" id="PF13639">
    <property type="entry name" value="zf-RING_2"/>
    <property type="match status" value="1"/>
</dbReference>
<feature type="coiled-coil region" evidence="5">
    <location>
        <begin position="253"/>
        <end position="287"/>
    </location>
</feature>
<evidence type="ECO:0000256" key="1">
    <source>
        <dbReference type="ARBA" id="ARBA00022723"/>
    </source>
</evidence>
<feature type="zinc finger region" description="TRAF-type" evidence="4">
    <location>
        <begin position="182"/>
        <end position="233"/>
    </location>
</feature>
<evidence type="ECO:0000313" key="9">
    <source>
        <dbReference type="Proteomes" id="UP000007879"/>
    </source>
</evidence>
<evidence type="ECO:0000313" key="8">
    <source>
        <dbReference type="EnsemblMetazoa" id="XP_011403293.1"/>
    </source>
</evidence>
<protein>
    <recommendedName>
        <fullName evidence="10">RING-type domain-containing protein</fullName>
    </recommendedName>
</protein>
<dbReference type="Proteomes" id="UP000007879">
    <property type="component" value="Unassembled WGS sequence"/>
</dbReference>
<proteinExistence type="predicted"/>
<accession>A0AAN0ILH2</accession>
<evidence type="ECO:0000259" key="7">
    <source>
        <dbReference type="PROSITE" id="PS50145"/>
    </source>
</evidence>
<dbReference type="Gene3D" id="3.30.40.10">
    <property type="entry name" value="Zinc/RING finger domain, C3HC4 (zinc finger)"/>
    <property type="match status" value="3"/>
</dbReference>
<dbReference type="PROSITE" id="PS00518">
    <property type="entry name" value="ZF_RING_1"/>
    <property type="match status" value="1"/>
</dbReference>
<keyword evidence="3 4" id="KW-0862">Zinc</keyword>
<dbReference type="EnsemblMetazoa" id="XM_011404991.1">
    <property type="protein sequence ID" value="XP_011403293.1"/>
    <property type="gene ID" value="LOC105312387"/>
</dbReference>
<dbReference type="PROSITE" id="PS50089">
    <property type="entry name" value="ZF_RING_2"/>
    <property type="match status" value="1"/>
</dbReference>
<dbReference type="InterPro" id="IPR017907">
    <property type="entry name" value="Znf_RING_CS"/>
</dbReference>
<organism evidence="8 9">
    <name type="scientific">Amphimedon queenslandica</name>
    <name type="common">Sponge</name>
    <dbReference type="NCBI Taxonomy" id="400682"/>
    <lineage>
        <taxon>Eukaryota</taxon>
        <taxon>Metazoa</taxon>
        <taxon>Porifera</taxon>
        <taxon>Demospongiae</taxon>
        <taxon>Heteroscleromorpha</taxon>
        <taxon>Haplosclerida</taxon>
        <taxon>Niphatidae</taxon>
        <taxon>Amphimedon</taxon>
    </lineage>
</organism>
<dbReference type="GeneID" id="105312387"/>
<feature type="domain" description="TRAF-type" evidence="7">
    <location>
        <begin position="121"/>
        <end position="170"/>
    </location>
</feature>
<feature type="zinc finger region" description="TRAF-type" evidence="4">
    <location>
        <begin position="121"/>
        <end position="170"/>
    </location>
</feature>
<dbReference type="AlphaFoldDB" id="A0AAN0ILH2"/>
<feature type="domain" description="TRAF-type" evidence="7">
    <location>
        <begin position="182"/>
        <end position="233"/>
    </location>
</feature>
<dbReference type="Pfam" id="PF02176">
    <property type="entry name" value="zf-TRAF"/>
    <property type="match status" value="1"/>
</dbReference>
<name>A0AAN0ILH2_AMPQE</name>
<evidence type="ECO:0000259" key="6">
    <source>
        <dbReference type="PROSITE" id="PS50089"/>
    </source>
</evidence>
<dbReference type="InterPro" id="IPR001841">
    <property type="entry name" value="Znf_RING"/>
</dbReference>
<dbReference type="InterPro" id="IPR001293">
    <property type="entry name" value="Znf_TRAF"/>
</dbReference>
<reference evidence="8" key="2">
    <citation type="submission" date="2024-06" db="UniProtKB">
        <authorList>
            <consortium name="EnsemblMetazoa"/>
        </authorList>
    </citation>
    <scope>IDENTIFICATION</scope>
</reference>
<evidence type="ECO:0000256" key="2">
    <source>
        <dbReference type="ARBA" id="ARBA00022771"/>
    </source>
</evidence>
<dbReference type="KEGG" id="aqu:105312387"/>
<dbReference type="PROSITE" id="PS50145">
    <property type="entry name" value="ZF_TRAF"/>
    <property type="match status" value="2"/>
</dbReference>
<evidence type="ECO:0008006" key="10">
    <source>
        <dbReference type="Google" id="ProtNLM"/>
    </source>
</evidence>
<feature type="domain" description="RING-type" evidence="6">
    <location>
        <begin position="40"/>
        <end position="79"/>
    </location>
</feature>
<dbReference type="PANTHER" id="PTHR10131:SF94">
    <property type="entry name" value="TNF RECEPTOR-ASSOCIATED FACTOR 4"/>
    <property type="match status" value="1"/>
</dbReference>
<dbReference type="RefSeq" id="XP_011403293.1">
    <property type="nucleotide sequence ID" value="XM_011404991.1"/>
</dbReference>
<reference evidence="9" key="1">
    <citation type="journal article" date="2010" name="Nature">
        <title>The Amphimedon queenslandica genome and the evolution of animal complexity.</title>
        <authorList>
            <person name="Srivastava M."/>
            <person name="Simakov O."/>
            <person name="Chapman J."/>
            <person name="Fahey B."/>
            <person name="Gauthier M.E."/>
            <person name="Mitros T."/>
            <person name="Richards G.S."/>
            <person name="Conaco C."/>
            <person name="Dacre M."/>
            <person name="Hellsten U."/>
            <person name="Larroux C."/>
            <person name="Putnam N.H."/>
            <person name="Stanke M."/>
            <person name="Adamska M."/>
            <person name="Darling A."/>
            <person name="Degnan S.M."/>
            <person name="Oakley T.H."/>
            <person name="Plachetzki D.C."/>
            <person name="Zhai Y."/>
            <person name="Adamski M."/>
            <person name="Calcino A."/>
            <person name="Cummins S.F."/>
            <person name="Goodstein D.M."/>
            <person name="Harris C."/>
            <person name="Jackson D.J."/>
            <person name="Leys S.P."/>
            <person name="Shu S."/>
            <person name="Woodcroft B.J."/>
            <person name="Vervoort M."/>
            <person name="Kosik K.S."/>
            <person name="Manning G."/>
            <person name="Degnan B.M."/>
            <person name="Rokhsar D.S."/>
        </authorList>
    </citation>
    <scope>NUCLEOTIDE SEQUENCE [LARGE SCALE GENOMIC DNA]</scope>
</reference>
<keyword evidence="9" id="KW-1185">Reference proteome</keyword>
<evidence type="ECO:0000256" key="4">
    <source>
        <dbReference type="PROSITE-ProRule" id="PRU00207"/>
    </source>
</evidence>
<dbReference type="PANTHER" id="PTHR10131">
    <property type="entry name" value="TNF RECEPTOR ASSOCIATED FACTOR"/>
    <property type="match status" value="1"/>
</dbReference>
<dbReference type="GO" id="GO:0008270">
    <property type="term" value="F:zinc ion binding"/>
    <property type="evidence" value="ECO:0007669"/>
    <property type="project" value="UniProtKB-KW"/>
</dbReference>
<keyword evidence="1 4" id="KW-0479">Metal-binding</keyword>
<dbReference type="SMART" id="SM00184">
    <property type="entry name" value="RING"/>
    <property type="match status" value="1"/>
</dbReference>
<sequence>MARGHKRKKSATPHIFIMDDYSKEDLLFVEVPPQAIAIECPICLQIMNKETSLTSCGHHFCTSCIERVKEGHGSCPKCRCSSFQTFPDADRLRFINGLTIYCTNKKEGCAWKGELKHLSKHINIMGRHGECQFQLATCCHQRCNISMKRVDLSNHEKNACLERHYCCEYCNLPSTYKEITSSHYDVCPWYPVPCPNKCDLQKITTTREYVDHHLKNDCPLQAVECEFSWAGCTVRPLRSNAKEHINDDLAKHLTLLAKDCKESKKQNKQLKEENQELKENISELRKTLYRNGIK</sequence>
<keyword evidence="2 4" id="KW-0863">Zinc-finger</keyword>
<keyword evidence="5" id="KW-0175">Coiled coil</keyword>
<evidence type="ECO:0000256" key="3">
    <source>
        <dbReference type="ARBA" id="ARBA00022833"/>
    </source>
</evidence>
<dbReference type="SUPFAM" id="SSF57850">
    <property type="entry name" value="RING/U-box"/>
    <property type="match status" value="1"/>
</dbReference>
<evidence type="ECO:0000256" key="5">
    <source>
        <dbReference type="SAM" id="Coils"/>
    </source>
</evidence>
<dbReference type="SUPFAM" id="SSF49599">
    <property type="entry name" value="TRAF domain-like"/>
    <property type="match status" value="1"/>
</dbReference>